<sequence>MKQLQQFGQGANENEYQLRVLAFDIEAKDVKEIRKEIDKLSATVKYTTIDSDGIGAEISGTYEKVLESLKTLEESGWAW</sequence>
<dbReference type="EMBL" id="MT141209">
    <property type="protein sequence ID" value="QJA56271.1"/>
    <property type="molecule type" value="Genomic_DNA"/>
</dbReference>
<name>A0A6M3JHF3_9ZZZZ</name>
<dbReference type="EMBL" id="MT141603">
    <property type="protein sequence ID" value="QJA68277.1"/>
    <property type="molecule type" value="Genomic_DNA"/>
</dbReference>
<dbReference type="AlphaFoldDB" id="A0A6M3JHF3"/>
<reference evidence="2" key="1">
    <citation type="submission" date="2020-03" db="EMBL/GenBank/DDBJ databases">
        <title>The deep terrestrial virosphere.</title>
        <authorList>
            <person name="Holmfeldt K."/>
            <person name="Nilsson E."/>
            <person name="Simone D."/>
            <person name="Lopez-Fernandez M."/>
            <person name="Wu X."/>
            <person name="de Brujin I."/>
            <person name="Lundin D."/>
            <person name="Andersson A."/>
            <person name="Bertilsson S."/>
            <person name="Dopson M."/>
        </authorList>
    </citation>
    <scope>NUCLEOTIDE SEQUENCE</scope>
    <source>
        <strain evidence="2">MM415A07376</strain>
        <strain evidence="1">MM415B01890</strain>
    </source>
</reference>
<evidence type="ECO:0000313" key="2">
    <source>
        <dbReference type="EMBL" id="QJA68277.1"/>
    </source>
</evidence>
<accession>A0A6M3JHF3</accession>
<evidence type="ECO:0000313" key="1">
    <source>
        <dbReference type="EMBL" id="QJA56271.1"/>
    </source>
</evidence>
<protein>
    <submittedName>
        <fullName evidence="2">Uncharacterized protein</fullName>
    </submittedName>
</protein>
<proteinExistence type="predicted"/>
<organism evidence="2">
    <name type="scientific">viral metagenome</name>
    <dbReference type="NCBI Taxonomy" id="1070528"/>
    <lineage>
        <taxon>unclassified sequences</taxon>
        <taxon>metagenomes</taxon>
        <taxon>organismal metagenomes</taxon>
    </lineage>
</organism>
<gene>
    <name evidence="2" type="ORF">MM415A07376_0003</name>
    <name evidence="1" type="ORF">MM415B01890_0004</name>
</gene>